<evidence type="ECO:0000256" key="1">
    <source>
        <dbReference type="ARBA" id="ARBA00023015"/>
    </source>
</evidence>
<organism evidence="5">
    <name type="scientific">Paenibacillus sp. BIHB 4019</name>
    <dbReference type="NCBI Taxonomy" id="1870819"/>
    <lineage>
        <taxon>Bacteria</taxon>
        <taxon>Bacillati</taxon>
        <taxon>Bacillota</taxon>
        <taxon>Bacilli</taxon>
        <taxon>Bacillales</taxon>
        <taxon>Paenibacillaceae</taxon>
        <taxon>Paenibacillus</taxon>
    </lineage>
</organism>
<evidence type="ECO:0000256" key="2">
    <source>
        <dbReference type="ARBA" id="ARBA00023125"/>
    </source>
</evidence>
<keyword evidence="1" id="KW-0805">Transcription regulation</keyword>
<dbReference type="PROSITE" id="PS00041">
    <property type="entry name" value="HTH_ARAC_FAMILY_1"/>
    <property type="match status" value="1"/>
</dbReference>
<dbReference type="Pfam" id="PF07883">
    <property type="entry name" value="Cupin_2"/>
    <property type="match status" value="1"/>
</dbReference>
<dbReference type="EMBL" id="CP016808">
    <property type="protein sequence ID" value="ANY68119.1"/>
    <property type="molecule type" value="Genomic_DNA"/>
</dbReference>
<evidence type="ECO:0000256" key="3">
    <source>
        <dbReference type="ARBA" id="ARBA00023163"/>
    </source>
</evidence>
<dbReference type="PRINTS" id="PR00032">
    <property type="entry name" value="HTHARAC"/>
</dbReference>
<name>A0A1B2DK84_9BACL</name>
<proteinExistence type="predicted"/>
<dbReference type="SUPFAM" id="SSF46689">
    <property type="entry name" value="Homeodomain-like"/>
    <property type="match status" value="2"/>
</dbReference>
<dbReference type="SUPFAM" id="SSF51215">
    <property type="entry name" value="Regulatory protein AraC"/>
    <property type="match status" value="1"/>
</dbReference>
<keyword evidence="2" id="KW-0238">DNA-binding</keyword>
<dbReference type="Gene3D" id="2.60.120.10">
    <property type="entry name" value="Jelly Rolls"/>
    <property type="match status" value="1"/>
</dbReference>
<dbReference type="InterPro" id="IPR013096">
    <property type="entry name" value="Cupin_2"/>
</dbReference>
<dbReference type="GO" id="GO:0043565">
    <property type="term" value="F:sequence-specific DNA binding"/>
    <property type="evidence" value="ECO:0007669"/>
    <property type="project" value="InterPro"/>
</dbReference>
<feature type="domain" description="HTH araC/xylS-type" evidence="4">
    <location>
        <begin position="184"/>
        <end position="282"/>
    </location>
</feature>
<dbReference type="InterPro" id="IPR018060">
    <property type="entry name" value="HTH_AraC"/>
</dbReference>
<reference evidence="5" key="1">
    <citation type="submission" date="2016-08" db="EMBL/GenBank/DDBJ databases">
        <title>Complete Genome Seqeunce of Paenibacillus sp. BIHB 4019 from tea rhizoplane.</title>
        <authorList>
            <person name="Thakur R."/>
            <person name="Swarnkar M.K."/>
            <person name="Gulati A."/>
        </authorList>
    </citation>
    <scope>NUCLEOTIDE SEQUENCE [LARGE SCALE GENOMIC DNA]</scope>
    <source>
        <strain evidence="5">BIHB4019</strain>
    </source>
</reference>
<dbReference type="SMART" id="SM00342">
    <property type="entry name" value="HTH_ARAC"/>
    <property type="match status" value="1"/>
</dbReference>
<dbReference type="AlphaFoldDB" id="A0A1B2DK84"/>
<dbReference type="InterPro" id="IPR037923">
    <property type="entry name" value="HTH-like"/>
</dbReference>
<accession>A0A1B2DK84</accession>
<dbReference type="PANTHER" id="PTHR43280:SF28">
    <property type="entry name" value="HTH-TYPE TRANSCRIPTIONAL ACTIVATOR RHAS"/>
    <property type="match status" value="1"/>
</dbReference>
<dbReference type="InterPro" id="IPR014710">
    <property type="entry name" value="RmlC-like_jellyroll"/>
</dbReference>
<dbReference type="InterPro" id="IPR018062">
    <property type="entry name" value="HTH_AraC-typ_CS"/>
</dbReference>
<sequence length="283" mass="33615">MIEKTPASFDYGNLADLYIEYMKRSEPFTMPNDHFHDYYEIYYLLSGKRIYFVHDRSYPVEQGDLIFISRQVVHKTLYAGEASHERVIIHFDHHFPESFAPELRELILSPFEQHIHVLRLPRQEQLVMEQLIRRLLEEIQQCPPGYELYPPIAVTELLLHAARYLQKHEFVPLSHATPMHAKITEIVRYINHHFSEEIRLSAIAEQFYISSYYLSRIFKEITGFSFSTYLTITRIKEAQRLLRETDQSITEIAAATGFDNFSHFGKTFKKVTRLSPRDYRKHL</sequence>
<dbReference type="PROSITE" id="PS01124">
    <property type="entry name" value="HTH_ARAC_FAMILY_2"/>
    <property type="match status" value="1"/>
</dbReference>
<keyword evidence="3" id="KW-0804">Transcription</keyword>
<dbReference type="InterPro" id="IPR020449">
    <property type="entry name" value="Tscrpt_reg_AraC-type_HTH"/>
</dbReference>
<dbReference type="PANTHER" id="PTHR43280">
    <property type="entry name" value="ARAC-FAMILY TRANSCRIPTIONAL REGULATOR"/>
    <property type="match status" value="1"/>
</dbReference>
<gene>
    <name evidence="5" type="ORF">BBD42_17770</name>
</gene>
<dbReference type="RefSeq" id="WP_172455542.1">
    <property type="nucleotide sequence ID" value="NZ_CP016808.1"/>
</dbReference>
<protein>
    <recommendedName>
        <fullName evidence="4">HTH araC/xylS-type domain-containing protein</fullName>
    </recommendedName>
</protein>
<evidence type="ECO:0000259" key="4">
    <source>
        <dbReference type="PROSITE" id="PS01124"/>
    </source>
</evidence>
<evidence type="ECO:0000313" key="5">
    <source>
        <dbReference type="EMBL" id="ANY68119.1"/>
    </source>
</evidence>
<dbReference type="Pfam" id="PF12833">
    <property type="entry name" value="HTH_18"/>
    <property type="match status" value="1"/>
</dbReference>
<dbReference type="GO" id="GO:0003700">
    <property type="term" value="F:DNA-binding transcription factor activity"/>
    <property type="evidence" value="ECO:0007669"/>
    <property type="project" value="InterPro"/>
</dbReference>
<dbReference type="Gene3D" id="1.10.10.60">
    <property type="entry name" value="Homeodomain-like"/>
    <property type="match status" value="2"/>
</dbReference>
<dbReference type="InterPro" id="IPR009057">
    <property type="entry name" value="Homeodomain-like_sf"/>
</dbReference>